<accession>Q9NWE4</accession>
<dbReference type="AlphaFoldDB" id="Q9NWE4"/>
<protein>
    <submittedName>
        <fullName evidence="1">cDNA FLJ10083 fis, clone HEMBA1002084</fullName>
    </submittedName>
</protein>
<proteinExistence type="evidence at transcript level"/>
<dbReference type="EMBL" id="AK000945">
    <property type="protein sequence ID" value="BAA91438.1"/>
    <property type="molecule type" value="mRNA"/>
</dbReference>
<sequence>MGGFKYGDEQPRSDWRSYRRNLEHAVLELTLFKTVPSKMEIHSSPFKCSTAPPCNTSGQGKITEHSCEPDFCCLWIDKKQNSFSSGVGNRSLDSLLIKGSSPFLVLGVRGSFGKMHPSIVAF</sequence>
<reference evidence="1" key="1">
    <citation type="journal article" date="2004" name="Nat. Genet.">
        <title>Complete sequencing and characterization of 21,243 full-length human cDNAs.</title>
        <authorList>
            <person name="Ota T."/>
            <person name="Suzuki Y."/>
            <person name="Nishikawa T."/>
            <person name="Otsuki T."/>
            <person name="Sugiyama T."/>
            <person name="Irie R."/>
            <person name="Wakamatsu A."/>
            <person name="Hayashi K."/>
            <person name="Sato H."/>
            <person name="Nagai K."/>
            <person name="Kimura K."/>
            <person name="Makita H."/>
            <person name="Sekine M."/>
            <person name="Obayashi M."/>
            <person name="Nishi T."/>
            <person name="Shibahara T."/>
            <person name="Tanaka T."/>
            <person name="Ishii S."/>
            <person name="Yamamoto J."/>
            <person name="Saito K."/>
            <person name="Kawai Y."/>
            <person name="Isono Y."/>
            <person name="Nakamura Y."/>
            <person name="Nagahari K."/>
            <person name="Murakami K."/>
            <person name="Yasuda T."/>
            <person name="Iwayanagi T."/>
            <person name="Wagatsuma M."/>
            <person name="Shiratori A."/>
            <person name="Sudo H."/>
            <person name="Hosoiri T."/>
            <person name="Kaku Y."/>
            <person name="Kodaira H."/>
            <person name="Kondo H."/>
            <person name="Sugawara M."/>
            <person name="Takahashi M."/>
            <person name="Kanda K."/>
            <person name="Yokoi T."/>
            <person name="Furuya T."/>
            <person name="Kikkawa E."/>
            <person name="Omura Y."/>
            <person name="Abe K."/>
            <person name="Kamihara K."/>
            <person name="Katsuta N."/>
            <person name="Sato K."/>
            <person name="Tanikawa M."/>
            <person name="Yamazaki M."/>
            <person name="Ninomiya K."/>
            <person name="Ishibashi T."/>
            <person name="Yamashita H."/>
            <person name="Murakawa K."/>
            <person name="Fujimori K."/>
            <person name="Tanai H."/>
            <person name="Kimata M."/>
            <person name="Watanabe M."/>
            <person name="Hiraoka S."/>
            <person name="Chiba Y."/>
            <person name="Ishida S."/>
            <person name="Ono Y."/>
            <person name="Takiguchi S."/>
            <person name="Watanabe S."/>
            <person name="Yosida M."/>
            <person name="Hotuta T."/>
            <person name="Kusano J."/>
            <person name="Kanehori K."/>
            <person name="Takahashi-Fujii A."/>
            <person name="Hara H."/>
            <person name="Tanase T."/>
            <person name="Nomura Y."/>
            <person name="Togiya S."/>
            <person name="Komai F."/>
            <person name="Hara R."/>
            <person name="Takeuchi K."/>
            <person name="Arita M."/>
            <person name="Imose N."/>
            <person name="Musashino K."/>
            <person name="Yuuki H."/>
            <person name="Oshima A."/>
            <person name="Sasaki N."/>
            <person name="Aotsuka S."/>
            <person name="Yoshikawa Y."/>
            <person name="Matsunawa H."/>
            <person name="Ichihara T."/>
            <person name="Shiohata N."/>
            <person name="Sano S."/>
            <person name="Moriya S."/>
            <person name="Momiyama H."/>
            <person name="Satoh N."/>
            <person name="Takami S."/>
            <person name="Terashima Y."/>
            <person name="Suzuki O."/>
            <person name="Nakagawa S."/>
            <person name="Senoh A."/>
            <person name="Mizoguchi H."/>
            <person name="Goto Y."/>
            <person name="Shimizu F."/>
            <person name="Wakebe H."/>
            <person name="Hishigaki H."/>
            <person name="Watanabe T."/>
            <person name="Sugiyama A."/>
            <person name="Takemoto M."/>
            <person name="Kawakami B."/>
            <person name="Yamazaki M."/>
            <person name="Watanabe K."/>
            <person name="Kumagai A."/>
            <person name="Itakura S."/>
            <person name="Fukuzumi Y."/>
            <person name="Fujimori Y."/>
            <person name="Komiyama M."/>
            <person name="Tashiro H."/>
            <person name="Tanigami A."/>
            <person name="Fujiwara T."/>
            <person name="Ono T."/>
            <person name="Yamada K."/>
            <person name="Fujii Y."/>
            <person name="Ozaki K."/>
            <person name="Hirao M."/>
            <person name="Ohmori Y."/>
            <person name="Kawabata A."/>
            <person name="Hikiji T."/>
            <person name="Kobatake N."/>
            <person name="Inagaki H."/>
            <person name="Ikema Y."/>
            <person name="Okamoto S."/>
            <person name="Okitani R."/>
            <person name="Kawakami T."/>
            <person name="Noguchi S."/>
            <person name="Itoh T."/>
            <person name="Shigeta K."/>
            <person name="Senba T."/>
            <person name="Matsumura K."/>
            <person name="Nakajima Y."/>
            <person name="Mizuno T."/>
            <person name="Morinaga M."/>
            <person name="Sasaki M."/>
            <person name="Togashi T."/>
            <person name="Oyama M."/>
            <person name="Hata H."/>
            <person name="Watanabe M."/>
            <person name="Komatsu T."/>
            <person name="Mizushima-Sugano J."/>
            <person name="Satoh T."/>
            <person name="Shirai Y."/>
            <person name="Takahashi Y."/>
            <person name="Nakagawa K."/>
            <person name="Okumura K."/>
            <person name="Nagase T."/>
            <person name="Nomura N."/>
            <person name="Kikuchi H."/>
            <person name="Masuho Y."/>
            <person name="Yamashita R."/>
            <person name="Nakai K."/>
            <person name="Yada T."/>
            <person name="Nakamura Y."/>
            <person name="Ohara O."/>
            <person name="Isogai T."/>
            <person name="Sugano S."/>
        </authorList>
    </citation>
    <scope>NUCLEOTIDE SEQUENCE</scope>
    <source>
        <tissue evidence="1">Whole embryo</tissue>
    </source>
</reference>
<evidence type="ECO:0000313" key="1">
    <source>
        <dbReference type="EMBL" id="BAA91438.1"/>
    </source>
</evidence>
<organism evidence="1">
    <name type="scientific">Homo sapiens</name>
    <name type="common">Human</name>
    <dbReference type="NCBI Taxonomy" id="9606"/>
    <lineage>
        <taxon>Eukaryota</taxon>
        <taxon>Metazoa</taxon>
        <taxon>Chordata</taxon>
        <taxon>Craniata</taxon>
        <taxon>Vertebrata</taxon>
        <taxon>Euteleostomi</taxon>
        <taxon>Mammalia</taxon>
        <taxon>Eutheria</taxon>
        <taxon>Euarchontoglires</taxon>
        <taxon>Primates</taxon>
        <taxon>Haplorrhini</taxon>
        <taxon>Catarrhini</taxon>
        <taxon>Hominidae</taxon>
        <taxon>Homo</taxon>
    </lineage>
</organism>
<name>Q9NWE4_HUMAN</name>